<dbReference type="Gene3D" id="3.30.450.20">
    <property type="entry name" value="PAS domain"/>
    <property type="match status" value="2"/>
</dbReference>
<dbReference type="PRINTS" id="PR00260">
    <property type="entry name" value="CHEMTRNSDUCR"/>
</dbReference>
<evidence type="ECO:0000313" key="7">
    <source>
        <dbReference type="EMBL" id="ALG69653.1"/>
    </source>
</evidence>
<keyword evidence="2" id="KW-0807">Transducer</keyword>
<dbReference type="KEGG" id="ati:AL072_00495"/>
<dbReference type="InterPro" id="IPR013655">
    <property type="entry name" value="PAS_fold_3"/>
</dbReference>
<reference evidence="8" key="1">
    <citation type="submission" date="2015-08" db="EMBL/GenBank/DDBJ databases">
        <title>Complete Genome Sequence of Azospirillum thiophilum BV-S.</title>
        <authorList>
            <person name="Fomenkov A."/>
            <person name="Vincze T."/>
            <person name="Grabovich M."/>
            <person name="Dubinina G."/>
            <person name="Orlova M."/>
            <person name="Belousova E."/>
            <person name="Roberts R.J."/>
        </authorList>
    </citation>
    <scope>NUCLEOTIDE SEQUENCE [LARGE SCALE GENOMIC DNA]</scope>
    <source>
        <strain evidence="8">BV-S</strain>
    </source>
</reference>
<gene>
    <name evidence="7" type="ORF">AL072_00495</name>
</gene>
<sequence length="496" mass="53834">MIGFMRAIKGKGSDSKAILSALNHSQAVIEFAIDGTILDANPNFLTVMGYTLPEIVGHHHRMFIDQAEQNSTAYREFWDRLKRGEFQRALYKRIGKNGREVWVEATYNPILDSGGRPCKVIKIATDVTERQKINADLRGKVEALSRSQAVIEFNPDGTVITANENFLKVLGYSLDEVRGRHHSMFVDPGERDGAAYREFWRTLNKGQFEAAQYRRIGKGGRVAWIQASYNPVFDDAGRLCKIVKFATDITEQVRLLERLKLLIDTNFGEIEKAMGSAHQRADAAAVASTETRATVQTIAAGAEEMASSAQEIANSMTRSQQAADIAMNEAENADRAAARLTEVAKAMGGIVELIRSIAGQINMLALNATIEAARAGEAGRGFAVVANEVKNLANQSANATAQISREIDGMQSVSHDVVSSLGTIRSAMNNLREFVVMSAGAVEEQTTVTSSMSANMQEASTSVEVVDRNIGAIATAFAQVGSAIAETKDAARVLAR</sequence>
<dbReference type="InterPro" id="IPR000014">
    <property type="entry name" value="PAS"/>
</dbReference>
<evidence type="ECO:0000259" key="4">
    <source>
        <dbReference type="PROSITE" id="PS50112"/>
    </source>
</evidence>
<evidence type="ECO:0000256" key="1">
    <source>
        <dbReference type="ARBA" id="ARBA00029447"/>
    </source>
</evidence>
<evidence type="ECO:0000313" key="8">
    <source>
        <dbReference type="Proteomes" id="UP000069935"/>
    </source>
</evidence>
<dbReference type="SMART" id="SM00091">
    <property type="entry name" value="PAS"/>
    <property type="match status" value="2"/>
</dbReference>
<dbReference type="InterPro" id="IPR001610">
    <property type="entry name" value="PAC"/>
</dbReference>
<dbReference type="SUPFAM" id="SSF55785">
    <property type="entry name" value="PYP-like sensor domain (PAS domain)"/>
    <property type="match status" value="2"/>
</dbReference>
<dbReference type="InterPro" id="IPR000700">
    <property type="entry name" value="PAS-assoc_C"/>
</dbReference>
<feature type="domain" description="PAC" evidence="5">
    <location>
        <begin position="209"/>
        <end position="261"/>
    </location>
</feature>
<evidence type="ECO:0000259" key="3">
    <source>
        <dbReference type="PROSITE" id="PS50111"/>
    </source>
</evidence>
<dbReference type="GO" id="GO:0006935">
    <property type="term" value="P:chemotaxis"/>
    <property type="evidence" value="ECO:0007669"/>
    <property type="project" value="InterPro"/>
</dbReference>
<reference evidence="7 8" key="2">
    <citation type="journal article" date="2016" name="Genome Announc.">
        <title>Complete Genome Sequence of a Strain of Azospirillum thiophilum Isolated from a Sulfide Spring.</title>
        <authorList>
            <person name="Fomenkov A."/>
            <person name="Vincze T."/>
            <person name="Grabovich M."/>
            <person name="Anton B.P."/>
            <person name="Dubinina G."/>
            <person name="Orlova M."/>
            <person name="Belousova E."/>
            <person name="Roberts R.J."/>
        </authorList>
    </citation>
    <scope>NUCLEOTIDE SEQUENCE [LARGE SCALE GENOMIC DNA]</scope>
    <source>
        <strain evidence="7 8">BV-S</strain>
    </source>
</reference>
<keyword evidence="8" id="KW-1185">Reference proteome</keyword>
<evidence type="ECO:0000256" key="2">
    <source>
        <dbReference type="PROSITE-ProRule" id="PRU00284"/>
    </source>
</evidence>
<dbReference type="GO" id="GO:0004888">
    <property type="term" value="F:transmembrane signaling receptor activity"/>
    <property type="evidence" value="ECO:0007669"/>
    <property type="project" value="InterPro"/>
</dbReference>
<dbReference type="EMBL" id="CP012401">
    <property type="protein sequence ID" value="ALG69653.1"/>
    <property type="molecule type" value="Genomic_DNA"/>
</dbReference>
<feature type="domain" description="Methyl-accepting transducer" evidence="3">
    <location>
        <begin position="259"/>
        <end position="495"/>
    </location>
</feature>
<dbReference type="InterPro" id="IPR050903">
    <property type="entry name" value="Bact_Chemotaxis_MeTrfase"/>
</dbReference>
<dbReference type="SUPFAM" id="SSF58104">
    <property type="entry name" value="Methyl-accepting chemotaxis protein (MCP) signaling domain"/>
    <property type="match status" value="1"/>
</dbReference>
<evidence type="ECO:0000259" key="6">
    <source>
        <dbReference type="PROSITE" id="PS50192"/>
    </source>
</evidence>
<evidence type="ECO:0000259" key="5">
    <source>
        <dbReference type="PROSITE" id="PS50113"/>
    </source>
</evidence>
<dbReference type="Proteomes" id="UP000069935">
    <property type="component" value="Chromosome 1"/>
</dbReference>
<dbReference type="PROSITE" id="PS50112">
    <property type="entry name" value="PAS"/>
    <property type="match status" value="1"/>
</dbReference>
<dbReference type="SMART" id="SM00086">
    <property type="entry name" value="PAC"/>
    <property type="match status" value="2"/>
</dbReference>
<dbReference type="InterPro" id="IPR004090">
    <property type="entry name" value="Chemotax_Me-accpt_rcpt"/>
</dbReference>
<dbReference type="InterPro" id="IPR004089">
    <property type="entry name" value="MCPsignal_dom"/>
</dbReference>
<dbReference type="Pfam" id="PF08447">
    <property type="entry name" value="PAS_3"/>
    <property type="match status" value="2"/>
</dbReference>
<dbReference type="PROSITE" id="PS50113">
    <property type="entry name" value="PAC"/>
    <property type="match status" value="2"/>
</dbReference>
<dbReference type="PANTHER" id="PTHR24422">
    <property type="entry name" value="CHEMOTAXIS PROTEIN METHYLTRANSFERASE"/>
    <property type="match status" value="1"/>
</dbReference>
<feature type="domain" description="PAS" evidence="4">
    <location>
        <begin position="133"/>
        <end position="206"/>
    </location>
</feature>
<dbReference type="PROSITE" id="PS50111">
    <property type="entry name" value="CHEMOTAXIS_TRANSDUC_2"/>
    <property type="match status" value="1"/>
</dbReference>
<organism evidence="7 8">
    <name type="scientific">Azospirillum thiophilum</name>
    <dbReference type="NCBI Taxonomy" id="528244"/>
    <lineage>
        <taxon>Bacteria</taxon>
        <taxon>Pseudomonadati</taxon>
        <taxon>Pseudomonadota</taxon>
        <taxon>Alphaproteobacteria</taxon>
        <taxon>Rhodospirillales</taxon>
        <taxon>Azospirillaceae</taxon>
        <taxon>Azospirillum</taxon>
    </lineage>
</organism>
<dbReference type="SMART" id="SM00283">
    <property type="entry name" value="MA"/>
    <property type="match status" value="1"/>
</dbReference>
<comment type="similarity">
    <text evidence="1">Belongs to the methyl-accepting chemotaxis (MCP) protein family.</text>
</comment>
<dbReference type="GO" id="GO:0007165">
    <property type="term" value="P:signal transduction"/>
    <property type="evidence" value="ECO:0007669"/>
    <property type="project" value="UniProtKB-KW"/>
</dbReference>
<dbReference type="Gene3D" id="1.10.287.950">
    <property type="entry name" value="Methyl-accepting chemotaxis protein"/>
    <property type="match status" value="1"/>
</dbReference>
<dbReference type="PANTHER" id="PTHR24422:SF10">
    <property type="entry name" value="CHEMOTAXIS PROTEIN METHYLTRANSFERASE 2"/>
    <property type="match status" value="1"/>
</dbReference>
<feature type="domain" description="T-SNARE coiled-coil homology" evidence="6">
    <location>
        <begin position="411"/>
        <end position="473"/>
    </location>
</feature>
<accession>A0AAC8ZSV4</accession>
<protein>
    <submittedName>
        <fullName evidence="7">Chemotaxis protein</fullName>
    </submittedName>
</protein>
<dbReference type="NCBIfam" id="TIGR00229">
    <property type="entry name" value="sensory_box"/>
    <property type="match status" value="2"/>
</dbReference>
<name>A0AAC8ZSV4_9PROT</name>
<dbReference type="CDD" id="cd00130">
    <property type="entry name" value="PAS"/>
    <property type="match status" value="2"/>
</dbReference>
<dbReference type="InterPro" id="IPR000727">
    <property type="entry name" value="T_SNARE_dom"/>
</dbReference>
<dbReference type="RefSeq" id="WP_045581962.1">
    <property type="nucleotide sequence ID" value="NZ_CP012401.1"/>
</dbReference>
<feature type="domain" description="PAC" evidence="5">
    <location>
        <begin position="84"/>
        <end position="139"/>
    </location>
</feature>
<proteinExistence type="inferred from homology"/>
<dbReference type="InterPro" id="IPR035965">
    <property type="entry name" value="PAS-like_dom_sf"/>
</dbReference>
<dbReference type="GO" id="GO:0016020">
    <property type="term" value="C:membrane"/>
    <property type="evidence" value="ECO:0007669"/>
    <property type="project" value="InterPro"/>
</dbReference>
<dbReference type="AlphaFoldDB" id="A0AAC8ZSV4"/>
<dbReference type="Pfam" id="PF00015">
    <property type="entry name" value="MCPsignal"/>
    <property type="match status" value="1"/>
</dbReference>
<dbReference type="PROSITE" id="PS50192">
    <property type="entry name" value="T_SNARE"/>
    <property type="match status" value="1"/>
</dbReference>